<name>A0ABS7Q2E8_9ACTN</name>
<evidence type="ECO:0000259" key="2">
    <source>
        <dbReference type="Pfam" id="PF13581"/>
    </source>
</evidence>
<keyword evidence="4" id="KW-1185">Reference proteome</keyword>
<dbReference type="InterPro" id="IPR036890">
    <property type="entry name" value="HATPase_C_sf"/>
</dbReference>
<reference evidence="3 4" key="1">
    <citation type="submission" date="2021-08" db="EMBL/GenBank/DDBJ databases">
        <title>WGS of actinomycetes from Thailand.</title>
        <authorList>
            <person name="Thawai C."/>
        </authorList>
    </citation>
    <scope>NUCLEOTIDE SEQUENCE [LARGE SCALE GENOMIC DNA]</scope>
    <source>
        <strain evidence="3 4">PLK6-54</strain>
    </source>
</reference>
<keyword evidence="1" id="KW-0808">Transferase</keyword>
<evidence type="ECO:0000313" key="4">
    <source>
        <dbReference type="Proteomes" id="UP000778578"/>
    </source>
</evidence>
<comment type="caution">
    <text evidence="3">The sequence shown here is derived from an EMBL/GenBank/DDBJ whole genome shotgun (WGS) entry which is preliminary data.</text>
</comment>
<dbReference type="Proteomes" id="UP000778578">
    <property type="component" value="Unassembled WGS sequence"/>
</dbReference>
<protein>
    <submittedName>
        <fullName evidence="3">ATP-binding protein</fullName>
    </submittedName>
</protein>
<dbReference type="PANTHER" id="PTHR35526:SF3">
    <property type="entry name" value="ANTI-SIGMA-F FACTOR RSBW"/>
    <property type="match status" value="1"/>
</dbReference>
<keyword evidence="3" id="KW-0067">ATP-binding</keyword>
<dbReference type="CDD" id="cd16936">
    <property type="entry name" value="HATPase_RsbW-like"/>
    <property type="match status" value="1"/>
</dbReference>
<keyword evidence="1" id="KW-0723">Serine/threonine-protein kinase</keyword>
<evidence type="ECO:0000313" key="3">
    <source>
        <dbReference type="EMBL" id="MBY8877300.1"/>
    </source>
</evidence>
<dbReference type="Pfam" id="PF13581">
    <property type="entry name" value="HATPase_c_2"/>
    <property type="match status" value="1"/>
</dbReference>
<keyword evidence="1" id="KW-0418">Kinase</keyword>
<dbReference type="InterPro" id="IPR003594">
    <property type="entry name" value="HATPase_dom"/>
</dbReference>
<dbReference type="Gene3D" id="3.30.565.10">
    <property type="entry name" value="Histidine kinase-like ATPase, C-terminal domain"/>
    <property type="match status" value="1"/>
</dbReference>
<accession>A0ABS7Q2E8</accession>
<proteinExistence type="predicted"/>
<organism evidence="3 4">
    <name type="scientific">Actinacidiphila acidipaludis</name>
    <dbReference type="NCBI Taxonomy" id="2873382"/>
    <lineage>
        <taxon>Bacteria</taxon>
        <taxon>Bacillati</taxon>
        <taxon>Actinomycetota</taxon>
        <taxon>Actinomycetes</taxon>
        <taxon>Kitasatosporales</taxon>
        <taxon>Streptomycetaceae</taxon>
        <taxon>Actinacidiphila</taxon>
    </lineage>
</organism>
<dbReference type="InterPro" id="IPR050267">
    <property type="entry name" value="Anti-sigma-factor_SerPK"/>
</dbReference>
<dbReference type="GO" id="GO:0005524">
    <property type="term" value="F:ATP binding"/>
    <property type="evidence" value="ECO:0007669"/>
    <property type="project" value="UniProtKB-KW"/>
</dbReference>
<dbReference type="EMBL" id="JAINZZ010000005">
    <property type="protein sequence ID" value="MBY8877300.1"/>
    <property type="molecule type" value="Genomic_DNA"/>
</dbReference>
<evidence type="ECO:0000256" key="1">
    <source>
        <dbReference type="ARBA" id="ARBA00022527"/>
    </source>
</evidence>
<gene>
    <name evidence="3" type="ORF">K7862_06530</name>
</gene>
<dbReference type="SUPFAM" id="SSF55874">
    <property type="entry name" value="ATPase domain of HSP90 chaperone/DNA topoisomerase II/histidine kinase"/>
    <property type="match status" value="1"/>
</dbReference>
<dbReference type="PANTHER" id="PTHR35526">
    <property type="entry name" value="ANTI-SIGMA-F FACTOR RSBW-RELATED"/>
    <property type="match status" value="1"/>
</dbReference>
<feature type="domain" description="Histidine kinase/HSP90-like ATPase" evidence="2">
    <location>
        <begin position="22"/>
        <end position="122"/>
    </location>
</feature>
<keyword evidence="3" id="KW-0547">Nucleotide-binding</keyword>
<sequence>MTERILPIAQADGQIALARDWARQETTAFAWSAGWRPDAGVVALVLSELVTNALLHAPGEATLSLIFEPRGLRIVVSDGSRRPPVEGHAARTQVGGHGLDIVAALSHDWGVIQTAAGKQVWADLTDARSLP</sequence>
<dbReference type="RefSeq" id="WP_222961454.1">
    <property type="nucleotide sequence ID" value="NZ_JAINZZ010000005.1"/>
</dbReference>